<protein>
    <submittedName>
        <fullName evidence="1">Uncharacterized protein</fullName>
    </submittedName>
</protein>
<reference evidence="1" key="1">
    <citation type="submission" date="2015-04" db="UniProtKB">
        <authorList>
            <consortium name="EnsemblPlants"/>
        </authorList>
    </citation>
    <scope>IDENTIFICATION</scope>
</reference>
<dbReference type="Proteomes" id="UP000026962">
    <property type="component" value="Chromosome 3"/>
</dbReference>
<dbReference type="HOGENOM" id="CLU_2546550_0_0_1"/>
<dbReference type="Gramene" id="OPUNC03G30360.1">
    <property type="protein sequence ID" value="OPUNC03G30360.1"/>
    <property type="gene ID" value="OPUNC03G30360"/>
</dbReference>
<organism evidence="1">
    <name type="scientific">Oryza punctata</name>
    <name type="common">Red rice</name>
    <dbReference type="NCBI Taxonomy" id="4537"/>
    <lineage>
        <taxon>Eukaryota</taxon>
        <taxon>Viridiplantae</taxon>
        <taxon>Streptophyta</taxon>
        <taxon>Embryophyta</taxon>
        <taxon>Tracheophyta</taxon>
        <taxon>Spermatophyta</taxon>
        <taxon>Magnoliopsida</taxon>
        <taxon>Liliopsida</taxon>
        <taxon>Poales</taxon>
        <taxon>Poaceae</taxon>
        <taxon>BOP clade</taxon>
        <taxon>Oryzoideae</taxon>
        <taxon>Oryzeae</taxon>
        <taxon>Oryzinae</taxon>
        <taxon>Oryza</taxon>
    </lineage>
</organism>
<dbReference type="EnsemblPlants" id="OPUNC03G30360.1">
    <property type="protein sequence ID" value="OPUNC03G30360.1"/>
    <property type="gene ID" value="OPUNC03G30360"/>
</dbReference>
<accession>A0A0E0KIP1</accession>
<name>A0A0E0KIP1_ORYPU</name>
<dbReference type="AlphaFoldDB" id="A0A0E0KIP1"/>
<sequence>MHVERTRHKFRFSIVEPIRNVRNALQASCTSRPFVVRESRPAAVQDYCWKHGIPCMQMLLTSTYFPIYTGSPFTSIKSTHNYK</sequence>
<evidence type="ECO:0000313" key="1">
    <source>
        <dbReference type="EnsemblPlants" id="OPUNC03G30360.1"/>
    </source>
</evidence>
<reference evidence="1" key="2">
    <citation type="submission" date="2018-05" db="EMBL/GenBank/DDBJ databases">
        <title>OpunRS2 (Oryza punctata Reference Sequence Version 2).</title>
        <authorList>
            <person name="Zhang J."/>
            <person name="Kudrna D."/>
            <person name="Lee S."/>
            <person name="Talag J."/>
            <person name="Welchert J."/>
            <person name="Wing R.A."/>
        </authorList>
    </citation>
    <scope>NUCLEOTIDE SEQUENCE [LARGE SCALE GENOMIC DNA]</scope>
</reference>
<evidence type="ECO:0000313" key="2">
    <source>
        <dbReference type="Proteomes" id="UP000026962"/>
    </source>
</evidence>
<proteinExistence type="predicted"/>
<keyword evidence="2" id="KW-1185">Reference proteome</keyword>